<name>A0A7W6FTG8_9HYPH</name>
<gene>
    <name evidence="2" type="ORF">GGR05_001287</name>
</gene>
<evidence type="ECO:0008006" key="4">
    <source>
        <dbReference type="Google" id="ProtNLM"/>
    </source>
</evidence>
<dbReference type="InterPro" id="IPR011057">
    <property type="entry name" value="Mss4-like_sf"/>
</dbReference>
<dbReference type="SUPFAM" id="SSF51316">
    <property type="entry name" value="Mss4-like"/>
    <property type="match status" value="1"/>
</dbReference>
<keyword evidence="1" id="KW-0732">Signal</keyword>
<feature type="chain" id="PRO_5031438974" description="Glutathione-dependent formaldehyde-activating enzyme" evidence="1">
    <location>
        <begin position="22"/>
        <end position="123"/>
    </location>
</feature>
<dbReference type="AlphaFoldDB" id="A0A7W6FTG8"/>
<proteinExistence type="predicted"/>
<feature type="signal peptide" evidence="1">
    <location>
        <begin position="1"/>
        <end position="21"/>
    </location>
</feature>
<reference evidence="2 3" key="1">
    <citation type="submission" date="2020-08" db="EMBL/GenBank/DDBJ databases">
        <title>Genomic Encyclopedia of Type Strains, Phase IV (KMG-IV): sequencing the most valuable type-strain genomes for metagenomic binning, comparative biology and taxonomic classification.</title>
        <authorList>
            <person name="Goeker M."/>
        </authorList>
    </citation>
    <scope>NUCLEOTIDE SEQUENCE [LARGE SCALE GENOMIC DNA]</scope>
    <source>
        <strain evidence="2 3">DSM 25024</strain>
    </source>
</reference>
<accession>A0A7W6FTG8</accession>
<evidence type="ECO:0000256" key="1">
    <source>
        <dbReference type="SAM" id="SignalP"/>
    </source>
</evidence>
<dbReference type="EMBL" id="JACIDO010000002">
    <property type="protein sequence ID" value="MBB3935159.1"/>
    <property type="molecule type" value="Genomic_DNA"/>
</dbReference>
<sequence length="123" mass="13143">MTASAFSLSALFPAASFAVSAGETAIGGLHGGSKHHFCAHCLTWTFTRPEGMDDFVNVRSPMLGASLLLDPFMETCTAEKLPWVRMPATFSFEKFPQPDAFPSILASYAAQNSTIEGRGVLPA</sequence>
<organism evidence="2 3">
    <name type="scientific">Aureimonas phyllosphaerae</name>
    <dbReference type="NCBI Taxonomy" id="1166078"/>
    <lineage>
        <taxon>Bacteria</taxon>
        <taxon>Pseudomonadati</taxon>
        <taxon>Pseudomonadota</taxon>
        <taxon>Alphaproteobacteria</taxon>
        <taxon>Hyphomicrobiales</taxon>
        <taxon>Aurantimonadaceae</taxon>
        <taxon>Aureimonas</taxon>
    </lineage>
</organism>
<evidence type="ECO:0000313" key="3">
    <source>
        <dbReference type="Proteomes" id="UP000531216"/>
    </source>
</evidence>
<dbReference type="Proteomes" id="UP000531216">
    <property type="component" value="Unassembled WGS sequence"/>
</dbReference>
<comment type="caution">
    <text evidence="2">The sequence shown here is derived from an EMBL/GenBank/DDBJ whole genome shotgun (WGS) entry which is preliminary data.</text>
</comment>
<protein>
    <recommendedName>
        <fullName evidence="4">Glutathione-dependent formaldehyde-activating enzyme</fullName>
    </recommendedName>
</protein>
<keyword evidence="3" id="KW-1185">Reference proteome</keyword>
<evidence type="ECO:0000313" key="2">
    <source>
        <dbReference type="EMBL" id="MBB3935159.1"/>
    </source>
</evidence>